<accession>A0A1J5Q513</accession>
<dbReference type="SUPFAM" id="SSF159888">
    <property type="entry name" value="YdhG-like"/>
    <property type="match status" value="1"/>
</dbReference>
<organism evidence="2">
    <name type="scientific">mine drainage metagenome</name>
    <dbReference type="NCBI Taxonomy" id="410659"/>
    <lineage>
        <taxon>unclassified sequences</taxon>
        <taxon>metagenomes</taxon>
        <taxon>ecological metagenomes</taxon>
    </lineage>
</organism>
<feature type="domain" description="YdhG-like" evidence="1">
    <location>
        <begin position="66"/>
        <end position="157"/>
    </location>
</feature>
<evidence type="ECO:0000259" key="1">
    <source>
        <dbReference type="Pfam" id="PF08818"/>
    </source>
</evidence>
<comment type="caution">
    <text evidence="2">The sequence shown here is derived from an EMBL/GenBank/DDBJ whole genome shotgun (WGS) entry which is preliminary data.</text>
</comment>
<reference evidence="2" key="1">
    <citation type="submission" date="2016-10" db="EMBL/GenBank/DDBJ databases">
        <title>Sequence of Gallionella enrichment culture.</title>
        <authorList>
            <person name="Poehlein A."/>
            <person name="Muehling M."/>
            <person name="Daniel R."/>
        </authorList>
    </citation>
    <scope>NUCLEOTIDE SEQUENCE</scope>
</reference>
<dbReference type="EMBL" id="MLJW01001397">
    <property type="protein sequence ID" value="OIQ78448.1"/>
    <property type="molecule type" value="Genomic_DNA"/>
</dbReference>
<dbReference type="InterPro" id="IPR014922">
    <property type="entry name" value="YdhG-like"/>
</dbReference>
<sequence length="162" mass="18547">MSYWFGVMAEIADQKYQEQVAYLRANYGFTQTHANALVMYSRGSKSAQSFNTPSDYFKTLEGEQAKTVRAIFKAITTKYPQLELVIAWNQPMLRSEGKYIFGVSIAKNHILMAPWSKDVIEKFAPKMKDLDVKKKTIGVPNDWQVDEKLLQAMVKARLAEPK</sequence>
<proteinExistence type="predicted"/>
<dbReference type="AlphaFoldDB" id="A0A1J5Q513"/>
<protein>
    <submittedName>
        <fullName evidence="2">Intracellular iron chaperone frataxin</fullName>
    </submittedName>
</protein>
<evidence type="ECO:0000313" key="2">
    <source>
        <dbReference type="EMBL" id="OIQ78448.1"/>
    </source>
</evidence>
<dbReference type="Gene3D" id="3.90.1150.200">
    <property type="match status" value="1"/>
</dbReference>
<gene>
    <name evidence="2" type="primary">fra_1</name>
    <name evidence="2" type="ORF">GALL_398510</name>
</gene>
<name>A0A1J5Q513_9ZZZZ</name>
<dbReference type="Pfam" id="PF08818">
    <property type="entry name" value="DUF1801"/>
    <property type="match status" value="1"/>
</dbReference>